<accession>A0ABV3SNH0</accession>
<evidence type="ECO:0000313" key="4">
    <source>
        <dbReference type="Proteomes" id="UP001556692"/>
    </source>
</evidence>
<evidence type="ECO:0000259" key="2">
    <source>
        <dbReference type="PROSITE" id="PS51898"/>
    </source>
</evidence>
<dbReference type="Proteomes" id="UP001556692">
    <property type="component" value="Unassembled WGS sequence"/>
</dbReference>
<dbReference type="EMBL" id="JBDPGJ010000005">
    <property type="protein sequence ID" value="MEX0408326.1"/>
    <property type="molecule type" value="Genomic_DNA"/>
</dbReference>
<reference evidence="3 4" key="1">
    <citation type="submission" date="2024-05" db="EMBL/GenBank/DDBJ databases">
        <authorList>
            <person name="Jiang F."/>
        </authorList>
    </citation>
    <scope>NUCLEOTIDE SEQUENCE [LARGE SCALE GENOMIC DNA]</scope>
    <source>
        <strain evidence="3 4">LZ166</strain>
    </source>
</reference>
<evidence type="ECO:0000313" key="3">
    <source>
        <dbReference type="EMBL" id="MEX0408326.1"/>
    </source>
</evidence>
<proteinExistence type="predicted"/>
<dbReference type="SUPFAM" id="SSF56349">
    <property type="entry name" value="DNA breaking-rejoining enzymes"/>
    <property type="match status" value="1"/>
</dbReference>
<keyword evidence="1" id="KW-0233">DNA recombination</keyword>
<keyword evidence="4" id="KW-1185">Reference proteome</keyword>
<dbReference type="PROSITE" id="PS51898">
    <property type="entry name" value="TYR_RECOMBINASE"/>
    <property type="match status" value="1"/>
</dbReference>
<gene>
    <name evidence="3" type="ORF">ABGN05_21940</name>
</gene>
<evidence type="ECO:0000256" key="1">
    <source>
        <dbReference type="ARBA" id="ARBA00023172"/>
    </source>
</evidence>
<organism evidence="3 4">
    <name type="scientific">Aquibium pacificus</name>
    <dbReference type="NCBI Taxonomy" id="3153579"/>
    <lineage>
        <taxon>Bacteria</taxon>
        <taxon>Pseudomonadati</taxon>
        <taxon>Pseudomonadota</taxon>
        <taxon>Alphaproteobacteria</taxon>
        <taxon>Hyphomicrobiales</taxon>
        <taxon>Phyllobacteriaceae</taxon>
        <taxon>Aquibium</taxon>
    </lineage>
</organism>
<dbReference type="InterPro" id="IPR013762">
    <property type="entry name" value="Integrase-like_cat_sf"/>
</dbReference>
<name>A0ABV3SNH0_9HYPH</name>
<sequence>MRIKNSKSQKTWWFPVDEEIRKILIEWIEELLDLGCTGADALFPPDRSLASTKLLERSLRVAIEPCDSDTGVRRAFKRICQAAAIGYYNPHCAKHYLASIRDDFCRTSEQRRAWSQNLGHETETITEAHYRKVSEERQGEIFNDFRQGSSLPIEDLELLVSLHEHELTPGTPDFNRARKLSDECKSRYIYPVAGSGNET</sequence>
<dbReference type="RefSeq" id="WP_367956194.1">
    <property type="nucleotide sequence ID" value="NZ_JBDPGJ010000005.1"/>
</dbReference>
<dbReference type="Gene3D" id="1.10.443.10">
    <property type="entry name" value="Intergrase catalytic core"/>
    <property type="match status" value="1"/>
</dbReference>
<comment type="caution">
    <text evidence="3">The sequence shown here is derived from an EMBL/GenBank/DDBJ whole genome shotgun (WGS) entry which is preliminary data.</text>
</comment>
<protein>
    <recommendedName>
        <fullName evidence="2">Tyr recombinase domain-containing protein</fullName>
    </recommendedName>
</protein>
<dbReference type="InterPro" id="IPR002104">
    <property type="entry name" value="Integrase_catalytic"/>
</dbReference>
<feature type="domain" description="Tyr recombinase" evidence="2">
    <location>
        <begin position="1"/>
        <end position="143"/>
    </location>
</feature>
<dbReference type="InterPro" id="IPR011010">
    <property type="entry name" value="DNA_brk_join_enz"/>
</dbReference>